<dbReference type="EMBL" id="JACEOL010000018">
    <property type="protein sequence ID" value="MBA4601848.1"/>
    <property type="molecule type" value="Genomic_DNA"/>
</dbReference>
<dbReference type="Gene3D" id="1.10.10.10">
    <property type="entry name" value="Winged helix-like DNA-binding domain superfamily/Winged helix DNA-binding domain"/>
    <property type="match status" value="1"/>
</dbReference>
<keyword evidence="2" id="KW-1185">Reference proteome</keyword>
<gene>
    <name evidence="1" type="ORF">H2C83_05825</name>
</gene>
<reference evidence="1 2" key="1">
    <citation type="submission" date="2020-07" db="EMBL/GenBank/DDBJ databases">
        <title>Thermoactinomyces phylogeny.</title>
        <authorList>
            <person name="Dunlap C."/>
        </authorList>
    </citation>
    <scope>NUCLEOTIDE SEQUENCE [LARGE SCALE GENOMIC DNA]</scope>
    <source>
        <strain evidence="1 2">AMNI-1</strain>
    </source>
</reference>
<evidence type="ECO:0000313" key="2">
    <source>
        <dbReference type="Proteomes" id="UP000538292"/>
    </source>
</evidence>
<dbReference type="RefSeq" id="WP_181738756.1">
    <property type="nucleotide sequence ID" value="NZ_JACEOL010000018.1"/>
</dbReference>
<organism evidence="1 2">
    <name type="scientific">Thermoactinomyces mirandus</name>
    <dbReference type="NCBI Taxonomy" id="2756294"/>
    <lineage>
        <taxon>Bacteria</taxon>
        <taxon>Bacillati</taxon>
        <taxon>Bacillota</taxon>
        <taxon>Bacilli</taxon>
        <taxon>Bacillales</taxon>
        <taxon>Thermoactinomycetaceae</taxon>
        <taxon>Thermoactinomyces</taxon>
    </lineage>
</organism>
<dbReference type="InterPro" id="IPR036388">
    <property type="entry name" value="WH-like_DNA-bd_sf"/>
</dbReference>
<dbReference type="Proteomes" id="UP000538292">
    <property type="component" value="Unassembled WGS sequence"/>
</dbReference>
<evidence type="ECO:0000313" key="1">
    <source>
        <dbReference type="EMBL" id="MBA4601848.1"/>
    </source>
</evidence>
<comment type="caution">
    <text evidence="1">The sequence shown here is derived from an EMBL/GenBank/DDBJ whole genome shotgun (WGS) entry which is preliminary data.</text>
</comment>
<dbReference type="AlphaFoldDB" id="A0A7W1XRA3"/>
<name>A0A7W1XRA3_9BACL</name>
<sequence>MPIPKTSAYRMTGSLTEMGFPTRDEEGKYSLGLLFPHFGQLVAGISIVGPESRFQKDGCRY</sequence>
<protein>
    <submittedName>
        <fullName evidence="1">Uncharacterized protein</fullName>
    </submittedName>
</protein>
<accession>A0A7W1XRA3</accession>
<proteinExistence type="predicted"/>